<name>A0A8J2KAG4_9HEXA</name>
<organism evidence="1 2">
    <name type="scientific">Allacma fusca</name>
    <dbReference type="NCBI Taxonomy" id="39272"/>
    <lineage>
        <taxon>Eukaryota</taxon>
        <taxon>Metazoa</taxon>
        <taxon>Ecdysozoa</taxon>
        <taxon>Arthropoda</taxon>
        <taxon>Hexapoda</taxon>
        <taxon>Collembola</taxon>
        <taxon>Symphypleona</taxon>
        <taxon>Sminthuridae</taxon>
        <taxon>Allacma</taxon>
    </lineage>
</organism>
<dbReference type="EMBL" id="CAJVCH010224348">
    <property type="protein sequence ID" value="CAG7732069.1"/>
    <property type="molecule type" value="Genomic_DNA"/>
</dbReference>
<proteinExistence type="predicted"/>
<keyword evidence="2" id="KW-1185">Reference proteome</keyword>
<evidence type="ECO:0000313" key="2">
    <source>
        <dbReference type="Proteomes" id="UP000708208"/>
    </source>
</evidence>
<dbReference type="AlphaFoldDB" id="A0A8J2KAG4"/>
<gene>
    <name evidence="1" type="ORF">AFUS01_LOCUS20608</name>
</gene>
<protein>
    <submittedName>
        <fullName evidence="1">Uncharacterized protein</fullName>
    </submittedName>
</protein>
<feature type="non-terminal residue" evidence="1">
    <location>
        <position position="1"/>
    </location>
</feature>
<sequence length="71" mass="8263">LELLGTPTHIFVQPLVDHPPLNRGRVNFWCRRRGGQTFDTRRVGILLQGGKILHGARKFLCWKENKSIERK</sequence>
<dbReference type="Proteomes" id="UP000708208">
    <property type="component" value="Unassembled WGS sequence"/>
</dbReference>
<accession>A0A8J2KAG4</accession>
<comment type="caution">
    <text evidence="1">The sequence shown here is derived from an EMBL/GenBank/DDBJ whole genome shotgun (WGS) entry which is preliminary data.</text>
</comment>
<evidence type="ECO:0000313" key="1">
    <source>
        <dbReference type="EMBL" id="CAG7732069.1"/>
    </source>
</evidence>
<reference evidence="1" key="1">
    <citation type="submission" date="2021-06" db="EMBL/GenBank/DDBJ databases">
        <authorList>
            <person name="Hodson N. C."/>
            <person name="Mongue J. A."/>
            <person name="Jaron S. K."/>
        </authorList>
    </citation>
    <scope>NUCLEOTIDE SEQUENCE</scope>
</reference>